<dbReference type="EMBL" id="JAULSU010000008">
    <property type="protein sequence ID" value="KAK0609495.1"/>
    <property type="molecule type" value="Genomic_DNA"/>
</dbReference>
<evidence type="ECO:0000313" key="2">
    <source>
        <dbReference type="EMBL" id="KAK0609495.1"/>
    </source>
</evidence>
<gene>
    <name evidence="2" type="ORF">B0T14DRAFT_413538</name>
</gene>
<feature type="domain" description="Heterokaryon incompatibility" evidence="1">
    <location>
        <begin position="39"/>
        <end position="191"/>
    </location>
</feature>
<feature type="non-terminal residue" evidence="2">
    <location>
        <position position="207"/>
    </location>
</feature>
<dbReference type="AlphaFoldDB" id="A0AA39U2C3"/>
<organism evidence="2 3">
    <name type="scientific">Immersiella caudata</name>
    <dbReference type="NCBI Taxonomy" id="314043"/>
    <lineage>
        <taxon>Eukaryota</taxon>
        <taxon>Fungi</taxon>
        <taxon>Dikarya</taxon>
        <taxon>Ascomycota</taxon>
        <taxon>Pezizomycotina</taxon>
        <taxon>Sordariomycetes</taxon>
        <taxon>Sordariomycetidae</taxon>
        <taxon>Sordariales</taxon>
        <taxon>Lasiosphaeriaceae</taxon>
        <taxon>Immersiella</taxon>
    </lineage>
</organism>
<dbReference type="InterPro" id="IPR010730">
    <property type="entry name" value="HET"/>
</dbReference>
<name>A0AA39U2C3_9PEZI</name>
<dbReference type="PANTHER" id="PTHR33112:SF13">
    <property type="entry name" value="HETEROKARYON INCOMPATIBILITY DOMAIN-CONTAINING PROTEIN"/>
    <property type="match status" value="1"/>
</dbReference>
<dbReference type="Pfam" id="PF06985">
    <property type="entry name" value="HET"/>
    <property type="match status" value="1"/>
</dbReference>
<proteinExistence type="predicted"/>
<evidence type="ECO:0000259" key="1">
    <source>
        <dbReference type="Pfam" id="PF06985"/>
    </source>
</evidence>
<dbReference type="Proteomes" id="UP001175000">
    <property type="component" value="Unassembled WGS sequence"/>
</dbReference>
<keyword evidence="3" id="KW-1185">Reference proteome</keyword>
<accession>A0AA39U2C3</accession>
<dbReference type="PANTHER" id="PTHR33112">
    <property type="entry name" value="DOMAIN PROTEIN, PUTATIVE-RELATED"/>
    <property type="match status" value="1"/>
</dbReference>
<protein>
    <submittedName>
        <fullName evidence="2">Heterokaryon incompatibility protein-domain-containing protein</fullName>
    </submittedName>
</protein>
<evidence type="ECO:0000313" key="3">
    <source>
        <dbReference type="Proteomes" id="UP001175000"/>
    </source>
</evidence>
<comment type="caution">
    <text evidence="2">The sequence shown here is derived from an EMBL/GenBank/DDBJ whole genome shotgun (WGS) entry which is preliminary data.</text>
</comment>
<sequence>FCNSPANPILLCWVIDVSLEDGVVRLVETKRMPASTSWLSYCWGKTQIITTTKSTLAAYLEPIPIDVFLNTFRDAVLFTRRLGIWYIWIDPLCIIQDSRRDWDTESTKMSGIYSNACLTIAATHSHDGHGGLFRPAPDIHLTGSTPPGEEYMLFFRKRIDHHHGAILTARETGHATIDHYTLLARSWVYQERMLSTQVLHFGYHELW</sequence>
<feature type="non-terminal residue" evidence="2">
    <location>
        <position position="1"/>
    </location>
</feature>
<reference evidence="2" key="1">
    <citation type="submission" date="2023-06" db="EMBL/GenBank/DDBJ databases">
        <title>Genome-scale phylogeny and comparative genomics of the fungal order Sordariales.</title>
        <authorList>
            <consortium name="Lawrence Berkeley National Laboratory"/>
            <person name="Hensen N."/>
            <person name="Bonometti L."/>
            <person name="Westerberg I."/>
            <person name="Brannstrom I.O."/>
            <person name="Guillou S."/>
            <person name="Cros-Aarteil S."/>
            <person name="Calhoun S."/>
            <person name="Haridas S."/>
            <person name="Kuo A."/>
            <person name="Mondo S."/>
            <person name="Pangilinan J."/>
            <person name="Riley R."/>
            <person name="Labutti K."/>
            <person name="Andreopoulos B."/>
            <person name="Lipzen A."/>
            <person name="Chen C."/>
            <person name="Yanf M."/>
            <person name="Daum C."/>
            <person name="Ng V."/>
            <person name="Clum A."/>
            <person name="Steindorff A."/>
            <person name="Ohm R."/>
            <person name="Martin F."/>
            <person name="Silar P."/>
            <person name="Natvig D."/>
            <person name="Lalanne C."/>
            <person name="Gautier V."/>
            <person name="Ament-Velasquez S.L."/>
            <person name="Kruys A."/>
            <person name="Hutchinson M.I."/>
            <person name="Powell A.J."/>
            <person name="Barry K."/>
            <person name="Miller A.N."/>
            <person name="Grigoriev I.V."/>
            <person name="Debuchy R."/>
            <person name="Gladieux P."/>
            <person name="Thoren M.H."/>
            <person name="Johannesson H."/>
        </authorList>
    </citation>
    <scope>NUCLEOTIDE SEQUENCE</scope>
    <source>
        <strain evidence="2">CBS 606.72</strain>
    </source>
</reference>